<proteinExistence type="predicted"/>
<feature type="transmembrane region" description="Helical" evidence="1">
    <location>
        <begin position="141"/>
        <end position="159"/>
    </location>
</feature>
<feature type="transmembrane region" description="Helical" evidence="1">
    <location>
        <begin position="12"/>
        <end position="33"/>
    </location>
</feature>
<accession>A0A7K3RUD7</accession>
<keyword evidence="1" id="KW-1133">Transmembrane helix</keyword>
<dbReference type="EMBL" id="JAAGMP010000548">
    <property type="protein sequence ID" value="NEC18841.1"/>
    <property type="molecule type" value="Genomic_DNA"/>
</dbReference>
<protein>
    <submittedName>
        <fullName evidence="2">Uncharacterized protein</fullName>
    </submittedName>
</protein>
<sequence length="201" mass="21769">MLHSDLLRYARVHRALAILGATTVVVVLSALFGGTNIALPSIGSGGVTTGVPFRRELPLLSSVFLAASLDSAMSKHEEMGTTAMHRYRFRYCFGLTLTVCALSFCVETLAVSVDAGVIFVRSILVWLGLALFSVRLLGPQLSWPLPLASALLLIWYPQTWWDWTSNSATDLFSWTVAAAALAVGATASAATPWRAKGWNRR</sequence>
<dbReference type="Proteomes" id="UP000469670">
    <property type="component" value="Unassembled WGS sequence"/>
</dbReference>
<gene>
    <name evidence="2" type="ORF">G3I50_11315</name>
</gene>
<evidence type="ECO:0000313" key="3">
    <source>
        <dbReference type="Proteomes" id="UP000469670"/>
    </source>
</evidence>
<feature type="transmembrane region" description="Helical" evidence="1">
    <location>
        <begin position="91"/>
        <end position="110"/>
    </location>
</feature>
<comment type="caution">
    <text evidence="2">The sequence shown here is derived from an EMBL/GenBank/DDBJ whole genome shotgun (WGS) entry which is preliminary data.</text>
</comment>
<feature type="transmembrane region" description="Helical" evidence="1">
    <location>
        <begin position="116"/>
        <end position="134"/>
    </location>
</feature>
<name>A0A7K3RUD7_9ACTN</name>
<evidence type="ECO:0000256" key="1">
    <source>
        <dbReference type="SAM" id="Phobius"/>
    </source>
</evidence>
<evidence type="ECO:0000313" key="2">
    <source>
        <dbReference type="EMBL" id="NEC18841.1"/>
    </source>
</evidence>
<keyword evidence="1" id="KW-0812">Transmembrane</keyword>
<dbReference type="AlphaFoldDB" id="A0A7K3RUD7"/>
<reference evidence="2 3" key="1">
    <citation type="submission" date="2020-01" db="EMBL/GenBank/DDBJ databases">
        <title>Insect and environment-associated Actinomycetes.</title>
        <authorList>
            <person name="Currrie C."/>
            <person name="Chevrette M."/>
            <person name="Carlson C."/>
            <person name="Stubbendieck R."/>
            <person name="Wendt-Pienkowski E."/>
        </authorList>
    </citation>
    <scope>NUCLEOTIDE SEQUENCE [LARGE SCALE GENOMIC DNA]</scope>
    <source>
        <strain evidence="2 3">SID7590</strain>
    </source>
</reference>
<feature type="transmembrane region" description="Helical" evidence="1">
    <location>
        <begin position="171"/>
        <end position="193"/>
    </location>
</feature>
<keyword evidence="1" id="KW-0472">Membrane</keyword>
<organism evidence="2 3">
    <name type="scientific">Streptomyces parvus</name>
    <dbReference type="NCBI Taxonomy" id="66428"/>
    <lineage>
        <taxon>Bacteria</taxon>
        <taxon>Bacillati</taxon>
        <taxon>Actinomycetota</taxon>
        <taxon>Actinomycetes</taxon>
        <taxon>Kitasatosporales</taxon>
        <taxon>Streptomycetaceae</taxon>
        <taxon>Streptomyces</taxon>
    </lineage>
</organism>